<sequence>MLYDLNLSSLPLIFIYKNYQNKPIKFLVEKLNPKARGPYNSHEYHQSGSEVKQNQKQVINDCIDFLKI</sequence>
<organism evidence="1">
    <name type="scientific">marine sediment metagenome</name>
    <dbReference type="NCBI Taxonomy" id="412755"/>
    <lineage>
        <taxon>unclassified sequences</taxon>
        <taxon>metagenomes</taxon>
        <taxon>ecological metagenomes</taxon>
    </lineage>
</organism>
<protein>
    <submittedName>
        <fullName evidence="1">Uncharacterized protein</fullName>
    </submittedName>
</protein>
<comment type="caution">
    <text evidence="1">The sequence shown here is derived from an EMBL/GenBank/DDBJ whole genome shotgun (WGS) entry which is preliminary data.</text>
</comment>
<proteinExistence type="predicted"/>
<dbReference type="EMBL" id="LAZR01024975">
    <property type="protein sequence ID" value="KKL73387.1"/>
    <property type="molecule type" value="Genomic_DNA"/>
</dbReference>
<name>A0A0F9HE87_9ZZZZ</name>
<gene>
    <name evidence="1" type="ORF">LCGC14_2075410</name>
</gene>
<reference evidence="1" key="1">
    <citation type="journal article" date="2015" name="Nature">
        <title>Complex archaea that bridge the gap between prokaryotes and eukaryotes.</title>
        <authorList>
            <person name="Spang A."/>
            <person name="Saw J.H."/>
            <person name="Jorgensen S.L."/>
            <person name="Zaremba-Niedzwiedzka K."/>
            <person name="Martijn J."/>
            <person name="Lind A.E."/>
            <person name="van Eijk R."/>
            <person name="Schleper C."/>
            <person name="Guy L."/>
            <person name="Ettema T.J."/>
        </authorList>
    </citation>
    <scope>NUCLEOTIDE SEQUENCE</scope>
</reference>
<accession>A0A0F9HE87</accession>
<evidence type="ECO:0000313" key="1">
    <source>
        <dbReference type="EMBL" id="KKL73387.1"/>
    </source>
</evidence>
<dbReference type="AlphaFoldDB" id="A0A0F9HE87"/>